<sequence length="398" mass="40122">MGRPAVAESDVGFDRVRVLLGAAIGPIVIGYALVASLLVVVTALAPRAEFSATVVLSAACSAWLAAYQVPLDIGGAPLGILPLLPTLVVAFSVFRASTSASRRLDDLDGRRAGFLARALPVVGVATGAHALTAVAFAGVSIGAAVEARFPESVVLPPALAAVAALLGVAAASDEWLDRLDPLAVRAIRVGLIAFCALVGAGFLLFGVATVAAWSTLGELFDAFAPELGSAVGMLLLSLVYLPNAVVLAASVLTGGGFTLGQVSVSAFAMTPGPVPAVPLLAGLPGEYGSWWPLLLVAPAVVGVVVGWSLRDVDALVGARLRAVVVAGVVCAFCAVVVAAFTGGALGGGMYGPVTLRAEVFSLTAFGFVVVPGGVVAWLTGGKGRSGRTPRRSRRRRGL</sequence>
<feature type="transmembrane region" description="Helical" evidence="1">
    <location>
        <begin position="153"/>
        <end position="171"/>
    </location>
</feature>
<feature type="transmembrane region" description="Helical" evidence="1">
    <location>
        <begin position="191"/>
        <end position="216"/>
    </location>
</feature>
<feature type="transmembrane region" description="Helical" evidence="1">
    <location>
        <begin position="322"/>
        <end position="347"/>
    </location>
</feature>
<dbReference type="OrthoDB" id="5184818at2"/>
<reference evidence="3" key="2">
    <citation type="submission" date="2012-01" db="EMBL/GenBank/DDBJ databases">
        <title>Noncontiguous Finished sequence of chromosome of Saccharomonospora glauca K62.</title>
        <authorList>
            <consortium name="US DOE Joint Genome Institute"/>
            <person name="Lucas S."/>
            <person name="Han J."/>
            <person name="Lapidus A."/>
            <person name="Cheng J.-F."/>
            <person name="Goodwin L."/>
            <person name="Pitluck S."/>
            <person name="Peters L."/>
            <person name="Mikhailova N."/>
            <person name="Held B."/>
            <person name="Detter J.C."/>
            <person name="Han C."/>
            <person name="Tapia R."/>
            <person name="Land M."/>
            <person name="Hauser L."/>
            <person name="Kyrpides N."/>
            <person name="Ivanova N."/>
            <person name="Pagani I."/>
            <person name="Brambilla E.-M."/>
            <person name="Klenk H.-P."/>
            <person name="Woyke T."/>
        </authorList>
    </citation>
    <scope>NUCLEOTIDE SEQUENCE [LARGE SCALE GENOMIC DNA]</scope>
    <source>
        <strain evidence="3">K62</strain>
    </source>
</reference>
<feature type="transmembrane region" description="Helical" evidence="1">
    <location>
        <begin position="20"/>
        <end position="43"/>
    </location>
</feature>
<keyword evidence="1" id="KW-1133">Transmembrane helix</keyword>
<feature type="transmembrane region" description="Helical" evidence="1">
    <location>
        <begin position="50"/>
        <end position="69"/>
    </location>
</feature>
<dbReference type="Pfam" id="PF19877">
    <property type="entry name" value="DUF6350"/>
    <property type="match status" value="1"/>
</dbReference>
<name>I1CXT6_9PSEU</name>
<feature type="transmembrane region" description="Helical" evidence="1">
    <location>
        <begin position="222"/>
        <end position="241"/>
    </location>
</feature>
<keyword evidence="1" id="KW-0472">Membrane</keyword>
<dbReference type="RefSeq" id="WP_005461529.1">
    <property type="nucleotide sequence ID" value="NZ_CM001484.1"/>
</dbReference>
<dbReference type="EMBL" id="CM001484">
    <property type="protein sequence ID" value="EIE97510.1"/>
    <property type="molecule type" value="Genomic_DNA"/>
</dbReference>
<gene>
    <name evidence="2" type="ORF">SacglDRAFT_00559</name>
</gene>
<keyword evidence="3" id="KW-1185">Reference proteome</keyword>
<dbReference type="STRING" id="928724.SacglDRAFT_00559"/>
<organism evidence="2 3">
    <name type="scientific">Saccharomonospora glauca K62</name>
    <dbReference type="NCBI Taxonomy" id="928724"/>
    <lineage>
        <taxon>Bacteria</taxon>
        <taxon>Bacillati</taxon>
        <taxon>Actinomycetota</taxon>
        <taxon>Actinomycetes</taxon>
        <taxon>Pseudonocardiales</taxon>
        <taxon>Pseudonocardiaceae</taxon>
        <taxon>Saccharomonospora</taxon>
    </lineage>
</organism>
<dbReference type="AlphaFoldDB" id="I1CXT6"/>
<feature type="transmembrane region" description="Helical" evidence="1">
    <location>
        <begin position="114"/>
        <end position="141"/>
    </location>
</feature>
<feature type="transmembrane region" description="Helical" evidence="1">
    <location>
        <begin position="289"/>
        <end position="310"/>
    </location>
</feature>
<protein>
    <submittedName>
        <fullName evidence="2">Uncharacterized protein</fullName>
    </submittedName>
</protein>
<evidence type="ECO:0000313" key="2">
    <source>
        <dbReference type="EMBL" id="EIE97510.1"/>
    </source>
</evidence>
<feature type="transmembrane region" description="Helical" evidence="1">
    <location>
        <begin position="246"/>
        <end position="269"/>
    </location>
</feature>
<proteinExistence type="predicted"/>
<dbReference type="InterPro" id="IPR045931">
    <property type="entry name" value="DUF6350"/>
</dbReference>
<evidence type="ECO:0000313" key="3">
    <source>
        <dbReference type="Proteomes" id="UP000005087"/>
    </source>
</evidence>
<reference evidence="2 3" key="1">
    <citation type="submission" date="2011-09" db="EMBL/GenBank/DDBJ databases">
        <authorList>
            <consortium name="US DOE Joint Genome Institute (JGI-PGF)"/>
            <person name="Lucas S."/>
            <person name="Han J."/>
            <person name="Lapidus A."/>
            <person name="Cheng J.-F."/>
            <person name="Goodwin L."/>
            <person name="Pitluck S."/>
            <person name="Peters L."/>
            <person name="Land M.L."/>
            <person name="Hauser L."/>
            <person name="Brambilla E."/>
            <person name="Klenk H.-P."/>
            <person name="Woyke T.J."/>
        </authorList>
    </citation>
    <scope>NUCLEOTIDE SEQUENCE [LARGE SCALE GENOMIC DNA]</scope>
    <source>
        <strain evidence="2 3">K62</strain>
    </source>
</reference>
<dbReference type="Proteomes" id="UP000005087">
    <property type="component" value="Chromosome"/>
</dbReference>
<keyword evidence="1" id="KW-0812">Transmembrane</keyword>
<dbReference type="eggNOG" id="COG2311">
    <property type="taxonomic scope" value="Bacteria"/>
</dbReference>
<feature type="transmembrane region" description="Helical" evidence="1">
    <location>
        <begin position="359"/>
        <end position="380"/>
    </location>
</feature>
<dbReference type="HOGENOM" id="CLU_020665_1_1_11"/>
<accession>I1CXT6</accession>
<feature type="transmembrane region" description="Helical" evidence="1">
    <location>
        <begin position="75"/>
        <end position="94"/>
    </location>
</feature>
<evidence type="ECO:0000256" key="1">
    <source>
        <dbReference type="SAM" id="Phobius"/>
    </source>
</evidence>